<evidence type="ECO:0000313" key="8">
    <source>
        <dbReference type="EMBL" id="GAI31227.1"/>
    </source>
</evidence>
<dbReference type="InterPro" id="IPR027417">
    <property type="entry name" value="P-loop_NTPase"/>
</dbReference>
<organism evidence="8">
    <name type="scientific">marine sediment metagenome</name>
    <dbReference type="NCBI Taxonomy" id="412755"/>
    <lineage>
        <taxon>unclassified sequences</taxon>
        <taxon>metagenomes</taxon>
        <taxon>ecological metagenomes</taxon>
    </lineage>
</organism>
<evidence type="ECO:0000256" key="3">
    <source>
        <dbReference type="ARBA" id="ARBA00022475"/>
    </source>
</evidence>
<dbReference type="GO" id="GO:0005886">
    <property type="term" value="C:plasma membrane"/>
    <property type="evidence" value="ECO:0007669"/>
    <property type="project" value="UniProtKB-SubCell"/>
</dbReference>
<comment type="similarity">
    <text evidence="2">Belongs to the VirD4/TraG family.</text>
</comment>
<comment type="caution">
    <text evidence="8">The sequence shown here is derived from an EMBL/GenBank/DDBJ whole genome shotgun (WGS) entry which is preliminary data.</text>
</comment>
<dbReference type="Gene3D" id="3.40.50.300">
    <property type="entry name" value="P-loop containing nucleotide triphosphate hydrolases"/>
    <property type="match status" value="1"/>
</dbReference>
<dbReference type="EMBL" id="BARV01019487">
    <property type="protein sequence ID" value="GAI31227.1"/>
    <property type="molecule type" value="Genomic_DNA"/>
</dbReference>
<protein>
    <recommendedName>
        <fullName evidence="9">TraD/TraG TraM recognition site domain-containing protein</fullName>
    </recommendedName>
</protein>
<feature type="region of interest" description="Disordered" evidence="7">
    <location>
        <begin position="238"/>
        <end position="276"/>
    </location>
</feature>
<gene>
    <name evidence="8" type="ORF">S06H3_32748</name>
</gene>
<keyword evidence="4" id="KW-0812">Transmembrane</keyword>
<keyword evidence="5" id="KW-1133">Transmembrane helix</keyword>
<evidence type="ECO:0000256" key="4">
    <source>
        <dbReference type="ARBA" id="ARBA00022692"/>
    </source>
</evidence>
<comment type="subcellular location">
    <subcellularLocation>
        <location evidence="1">Cell membrane</location>
        <topology evidence="1">Multi-pass membrane protein</topology>
    </subcellularLocation>
</comment>
<evidence type="ECO:0000256" key="2">
    <source>
        <dbReference type="ARBA" id="ARBA00008806"/>
    </source>
</evidence>
<dbReference type="AlphaFoldDB" id="X1MHV5"/>
<keyword evidence="6" id="KW-0472">Membrane</keyword>
<reference evidence="8" key="1">
    <citation type="journal article" date="2014" name="Front. Microbiol.">
        <title>High frequency of phylogenetically diverse reductive dehalogenase-homologous genes in deep subseafloor sedimentary metagenomes.</title>
        <authorList>
            <person name="Kawai M."/>
            <person name="Futagami T."/>
            <person name="Toyoda A."/>
            <person name="Takaki Y."/>
            <person name="Nishi S."/>
            <person name="Hori S."/>
            <person name="Arai W."/>
            <person name="Tsubouchi T."/>
            <person name="Morono Y."/>
            <person name="Uchiyama I."/>
            <person name="Ito T."/>
            <person name="Fujiyama A."/>
            <person name="Inagaki F."/>
            <person name="Takami H."/>
        </authorList>
    </citation>
    <scope>NUCLEOTIDE SEQUENCE</scope>
    <source>
        <strain evidence="8">Expedition CK06-06</strain>
    </source>
</reference>
<proteinExistence type="inferred from homology"/>
<sequence length="276" mass="30758">LMAEATSASDFDIRELRRNPYSLFVASPVSDFGTVEPLLRLLIQQIHDVMLRNVPGKDEPYNILMMLDEFYQFERLPEIVKRAPLVAGYGMTIALIAQNIPQIDERYGVKTRDALLGNMDIKLNIAVGDDTTAKIVSGNLGRQYVEREGWGKTGGLLLSRQASQGRFELIPLMDPDAVLRLDDNATILQIRGTYGAILNKLNFYADKKFVDRRSQVASYTSKMPIPVLVLTPEWPLFSDRPPQTSQEPVENTSPVADEFEPKTPFSPVSQAGAAVS</sequence>
<evidence type="ECO:0000256" key="1">
    <source>
        <dbReference type="ARBA" id="ARBA00004651"/>
    </source>
</evidence>
<feature type="compositionally biased region" description="Polar residues" evidence="7">
    <location>
        <begin position="241"/>
        <end position="254"/>
    </location>
</feature>
<feature type="non-terminal residue" evidence="8">
    <location>
        <position position="1"/>
    </location>
</feature>
<keyword evidence="3" id="KW-1003">Cell membrane</keyword>
<dbReference type="Pfam" id="PF02534">
    <property type="entry name" value="T4SS-DNA_transf"/>
    <property type="match status" value="1"/>
</dbReference>
<evidence type="ECO:0008006" key="9">
    <source>
        <dbReference type="Google" id="ProtNLM"/>
    </source>
</evidence>
<dbReference type="InterPro" id="IPR051539">
    <property type="entry name" value="T4SS-coupling_protein"/>
</dbReference>
<dbReference type="CDD" id="cd01127">
    <property type="entry name" value="TrwB_TraG_TraD_VirD4"/>
    <property type="match status" value="1"/>
</dbReference>
<dbReference type="PANTHER" id="PTHR37937">
    <property type="entry name" value="CONJUGATIVE TRANSFER: DNA TRANSPORT"/>
    <property type="match status" value="1"/>
</dbReference>
<accession>X1MHV5</accession>
<dbReference type="PANTHER" id="PTHR37937:SF1">
    <property type="entry name" value="CONJUGATIVE TRANSFER: DNA TRANSPORT"/>
    <property type="match status" value="1"/>
</dbReference>
<dbReference type="InterPro" id="IPR003688">
    <property type="entry name" value="TraG/VirD4"/>
</dbReference>
<name>X1MHV5_9ZZZZ</name>
<dbReference type="SUPFAM" id="SSF52540">
    <property type="entry name" value="P-loop containing nucleoside triphosphate hydrolases"/>
    <property type="match status" value="1"/>
</dbReference>
<evidence type="ECO:0000256" key="7">
    <source>
        <dbReference type="SAM" id="MobiDB-lite"/>
    </source>
</evidence>
<feature type="non-terminal residue" evidence="8">
    <location>
        <position position="276"/>
    </location>
</feature>
<evidence type="ECO:0000256" key="5">
    <source>
        <dbReference type="ARBA" id="ARBA00022989"/>
    </source>
</evidence>
<evidence type="ECO:0000256" key="6">
    <source>
        <dbReference type="ARBA" id="ARBA00023136"/>
    </source>
</evidence>